<evidence type="ECO:0000256" key="4">
    <source>
        <dbReference type="ARBA" id="ARBA00022842"/>
    </source>
</evidence>
<dbReference type="InterPro" id="IPR023214">
    <property type="entry name" value="HAD_sf"/>
</dbReference>
<reference evidence="6" key="1">
    <citation type="journal article" date="2019" name="Int. J. Syst. Evol. Microbiol.">
        <title>The Global Catalogue of Microorganisms (GCM) 10K type strain sequencing project: providing services to taxonomists for standard genome sequencing and annotation.</title>
        <authorList>
            <consortium name="The Broad Institute Genomics Platform"/>
            <consortium name="The Broad Institute Genome Sequencing Center for Infectious Disease"/>
            <person name="Wu L."/>
            <person name="Ma J."/>
        </authorList>
    </citation>
    <scope>NUCLEOTIDE SEQUENCE [LARGE SCALE GENOMIC DNA]</scope>
    <source>
        <strain evidence="6">CGMCC 4.7317</strain>
    </source>
</reference>
<dbReference type="NCBIfam" id="TIGR01488">
    <property type="entry name" value="HAD-SF-IB"/>
    <property type="match status" value="1"/>
</dbReference>
<comment type="similarity">
    <text evidence="1">Belongs to the HAD-like hydrolase superfamily. SerB family.</text>
</comment>
<dbReference type="CDD" id="cd02612">
    <property type="entry name" value="HAD_PGPPase"/>
    <property type="match status" value="1"/>
</dbReference>
<evidence type="ECO:0000313" key="5">
    <source>
        <dbReference type="EMBL" id="MFC6239492.1"/>
    </source>
</evidence>
<dbReference type="InterPro" id="IPR036412">
    <property type="entry name" value="HAD-like_sf"/>
</dbReference>
<evidence type="ECO:0000313" key="6">
    <source>
        <dbReference type="Proteomes" id="UP001596138"/>
    </source>
</evidence>
<evidence type="ECO:0000256" key="3">
    <source>
        <dbReference type="ARBA" id="ARBA00022801"/>
    </source>
</evidence>
<dbReference type="Gene3D" id="3.40.50.1000">
    <property type="entry name" value="HAD superfamily/HAD-like"/>
    <property type="match status" value="1"/>
</dbReference>
<name>A0ABW1T413_9ACTN</name>
<evidence type="ECO:0000256" key="1">
    <source>
        <dbReference type="ARBA" id="ARBA00009184"/>
    </source>
</evidence>
<dbReference type="NCBIfam" id="TIGR01490">
    <property type="entry name" value="HAD-SF-IB-hyp1"/>
    <property type="match status" value="1"/>
</dbReference>
<dbReference type="Proteomes" id="UP001596138">
    <property type="component" value="Unassembled WGS sequence"/>
</dbReference>
<keyword evidence="3 5" id="KW-0378">Hydrolase</keyword>
<dbReference type="Gene3D" id="1.20.1440.100">
    <property type="entry name" value="SG protein - dephosphorylation function"/>
    <property type="match status" value="1"/>
</dbReference>
<gene>
    <name evidence="5" type="ORF">ACFQGU_16585</name>
</gene>
<protein>
    <submittedName>
        <fullName evidence="5">HAD family hydrolase</fullName>
    </submittedName>
</protein>
<keyword evidence="4" id="KW-0460">Magnesium</keyword>
<dbReference type="PANTHER" id="PTHR43344:SF13">
    <property type="entry name" value="PHOSPHATASE RV3661-RELATED"/>
    <property type="match status" value="1"/>
</dbReference>
<accession>A0ABW1T413</accession>
<dbReference type="SUPFAM" id="SSF56784">
    <property type="entry name" value="HAD-like"/>
    <property type="match status" value="1"/>
</dbReference>
<sequence length="268" mass="29538">MSRSAAFFDLDKTILAKSSSLAFARPFYKGGLLGRADVLKSAYAQFSYVASGADHDQLEYMRKYMSDLVSGWDVETVKQIVSETLDEIVDPMVYEEAVDLIAQHKEAGRDVIIISSSGTEVVEPIGERLGVDRAIGTQVAIEDGKYTGEIVFYAYGEGKAEAMRALAEENGYDLADCYAYTDSMTDLPMLEIVGHPVCVNPDAPLRKIAVDREWPIVDFARPVAMKTMRERLSQLNTEKNRRTALRVGAATVALGIAWYASRRRGSAA</sequence>
<dbReference type="PANTHER" id="PTHR43344">
    <property type="entry name" value="PHOSPHOSERINE PHOSPHATASE"/>
    <property type="match status" value="1"/>
</dbReference>
<dbReference type="EMBL" id="JBHSTI010000034">
    <property type="protein sequence ID" value="MFC6239492.1"/>
    <property type="molecule type" value="Genomic_DNA"/>
</dbReference>
<evidence type="ECO:0000256" key="2">
    <source>
        <dbReference type="ARBA" id="ARBA00022723"/>
    </source>
</evidence>
<dbReference type="InterPro" id="IPR006385">
    <property type="entry name" value="HAD_hydro_SerB1"/>
</dbReference>
<dbReference type="GO" id="GO:0016787">
    <property type="term" value="F:hydrolase activity"/>
    <property type="evidence" value="ECO:0007669"/>
    <property type="project" value="UniProtKB-KW"/>
</dbReference>
<organism evidence="5 6">
    <name type="scientific">Longivirga aurantiaca</name>
    <dbReference type="NCBI Taxonomy" id="1837743"/>
    <lineage>
        <taxon>Bacteria</taxon>
        <taxon>Bacillati</taxon>
        <taxon>Actinomycetota</taxon>
        <taxon>Actinomycetes</taxon>
        <taxon>Sporichthyales</taxon>
        <taxon>Sporichthyaceae</taxon>
        <taxon>Longivirga</taxon>
    </lineage>
</organism>
<comment type="caution">
    <text evidence="5">The sequence shown here is derived from an EMBL/GenBank/DDBJ whole genome shotgun (WGS) entry which is preliminary data.</text>
</comment>
<dbReference type="Pfam" id="PF12710">
    <property type="entry name" value="HAD"/>
    <property type="match status" value="1"/>
</dbReference>
<keyword evidence="2" id="KW-0479">Metal-binding</keyword>
<dbReference type="InterPro" id="IPR050582">
    <property type="entry name" value="HAD-like_SerB"/>
</dbReference>
<proteinExistence type="inferred from homology"/>
<dbReference type="RefSeq" id="WP_386768812.1">
    <property type="nucleotide sequence ID" value="NZ_JBHSTI010000034.1"/>
</dbReference>
<keyword evidence="6" id="KW-1185">Reference proteome</keyword>